<keyword evidence="1" id="KW-1133">Transmembrane helix</keyword>
<dbReference type="Proteomes" id="UP000257144">
    <property type="component" value="Unassembled WGS sequence"/>
</dbReference>
<organism evidence="2 3">
    <name type="scientific">Neobacillus piezotolerans</name>
    <dbReference type="NCBI Taxonomy" id="2259171"/>
    <lineage>
        <taxon>Bacteria</taxon>
        <taxon>Bacillati</taxon>
        <taxon>Bacillota</taxon>
        <taxon>Bacilli</taxon>
        <taxon>Bacillales</taxon>
        <taxon>Bacillaceae</taxon>
        <taxon>Neobacillus</taxon>
    </lineage>
</organism>
<dbReference type="OrthoDB" id="2595157at2"/>
<name>A0A3D8GUL5_9BACI</name>
<keyword evidence="1" id="KW-0812">Transmembrane</keyword>
<dbReference type="AlphaFoldDB" id="A0A3D8GUL5"/>
<dbReference type="RefSeq" id="WP_115451578.1">
    <property type="nucleotide sequence ID" value="NZ_QNQT01000002.1"/>
</dbReference>
<keyword evidence="1" id="KW-0472">Membrane</keyword>
<keyword evidence="3" id="KW-1185">Reference proteome</keyword>
<evidence type="ECO:0000256" key="1">
    <source>
        <dbReference type="SAM" id="Phobius"/>
    </source>
</evidence>
<feature type="transmembrane region" description="Helical" evidence="1">
    <location>
        <begin position="208"/>
        <end position="227"/>
    </location>
</feature>
<protein>
    <submittedName>
        <fullName evidence="2">Uncharacterized protein</fullName>
    </submittedName>
</protein>
<sequence>MRKILMLIGLLLIVGSAWPMFQMAREEVINSKITKQYKIDFVNYEQGFPRPIDTQEIEVNGRSIKIVEELTGKKAPLTHWDLEEGVPAGDIVKLHLLVDGNEVTNADEIWLSNRDKGGRYYSWLEVLKVNDKTAIVQRLTDDDAPMDDRRWKIIWIDDKITEERVSYLTRAENPLGVRLINASGTSQMAMGYQSDILQMYPTLFFPILYPYVTTLLGILLCIIAFFIRKKAVE</sequence>
<accession>A0A3D8GUL5</accession>
<reference evidence="2 3" key="1">
    <citation type="submission" date="2018-07" db="EMBL/GenBank/DDBJ databases">
        <title>Bacillus sp. YLB-04 draft genome sequence.</title>
        <authorList>
            <person name="Yu L."/>
            <person name="Tang X."/>
        </authorList>
    </citation>
    <scope>NUCLEOTIDE SEQUENCE [LARGE SCALE GENOMIC DNA]</scope>
    <source>
        <strain evidence="2 3">YLB-04</strain>
    </source>
</reference>
<gene>
    <name evidence="2" type="ORF">DRW41_08855</name>
</gene>
<evidence type="ECO:0000313" key="3">
    <source>
        <dbReference type="Proteomes" id="UP000257144"/>
    </source>
</evidence>
<proteinExistence type="predicted"/>
<dbReference type="EMBL" id="QNQT01000002">
    <property type="protein sequence ID" value="RDU37909.1"/>
    <property type="molecule type" value="Genomic_DNA"/>
</dbReference>
<evidence type="ECO:0000313" key="2">
    <source>
        <dbReference type="EMBL" id="RDU37909.1"/>
    </source>
</evidence>
<comment type="caution">
    <text evidence="2">The sequence shown here is derived from an EMBL/GenBank/DDBJ whole genome shotgun (WGS) entry which is preliminary data.</text>
</comment>